<reference evidence="3" key="1">
    <citation type="submission" date="2022-10" db="EMBL/GenBank/DDBJ databases">
        <authorList>
            <person name="Mo P."/>
        </authorList>
    </citation>
    <scope>NUCLEOTIDE SEQUENCE</scope>
    <source>
        <strain evidence="3">HUAS 13-4</strain>
        <plasmid evidence="3">punmamed2</plasmid>
    </source>
</reference>
<protein>
    <recommendedName>
        <fullName evidence="2">ATP-grasp domain-containing protein</fullName>
    </recommendedName>
</protein>
<evidence type="ECO:0000259" key="2">
    <source>
        <dbReference type="PROSITE" id="PS50975"/>
    </source>
</evidence>
<dbReference type="Proteomes" id="UP001061298">
    <property type="component" value="Plasmid punmamed2"/>
</dbReference>
<evidence type="ECO:0000313" key="3">
    <source>
        <dbReference type="EMBL" id="UXY24920.1"/>
    </source>
</evidence>
<evidence type="ECO:0000256" key="1">
    <source>
        <dbReference type="PROSITE-ProRule" id="PRU00409"/>
    </source>
</evidence>
<dbReference type="PROSITE" id="PS50975">
    <property type="entry name" value="ATP_GRASP"/>
    <property type="match status" value="1"/>
</dbReference>
<keyword evidence="1" id="KW-0067">ATP-binding</keyword>
<dbReference type="RefSeq" id="WP_263235162.1">
    <property type="nucleotide sequence ID" value="NZ_CP106794.1"/>
</dbReference>
<dbReference type="InterPro" id="IPR011761">
    <property type="entry name" value="ATP-grasp"/>
</dbReference>
<evidence type="ECO:0000313" key="4">
    <source>
        <dbReference type="Proteomes" id="UP001061298"/>
    </source>
</evidence>
<organism evidence="3 4">
    <name type="scientific">Streptomyces cynarae</name>
    <dbReference type="NCBI Taxonomy" id="2981134"/>
    <lineage>
        <taxon>Bacteria</taxon>
        <taxon>Bacillati</taxon>
        <taxon>Actinomycetota</taxon>
        <taxon>Actinomycetes</taxon>
        <taxon>Kitasatosporales</taxon>
        <taxon>Streptomycetaceae</taxon>
        <taxon>Streptomyces</taxon>
    </lineage>
</organism>
<name>A0ABY6EDV0_9ACTN</name>
<keyword evidence="1" id="KW-0547">Nucleotide-binding</keyword>
<proteinExistence type="predicted"/>
<dbReference type="EMBL" id="CP106794">
    <property type="protein sequence ID" value="UXY24920.1"/>
    <property type="molecule type" value="Genomic_DNA"/>
</dbReference>
<accession>A0ABY6EDV0</accession>
<dbReference type="SUPFAM" id="SSF56059">
    <property type="entry name" value="Glutathione synthetase ATP-binding domain-like"/>
    <property type="match status" value="1"/>
</dbReference>
<geneLocation type="plasmid" evidence="3 4">
    <name>punmamed2</name>
</geneLocation>
<dbReference type="Gene3D" id="3.30.470.20">
    <property type="entry name" value="ATP-grasp fold, B domain"/>
    <property type="match status" value="1"/>
</dbReference>
<feature type="domain" description="ATP-grasp" evidence="2">
    <location>
        <begin position="116"/>
        <end position="311"/>
    </location>
</feature>
<sequence>MQTTPGRPLLLVGAGQRAYYAHSFLQMAATWPLVLVDRTTPAWVRPYLAGEIATGLSAADDVVSAVRKFTATRPAAGVVTYLTGHAALTANVARMLGLPGNRPDAVASAQGATWIPRAPHKAGVSTASASMVAYEDSVMAAARTVDSPTAVTTAGGEGPLRANGVNGARAVSQGVREGASAAPFAAAVAVEEFGLEGADVGVEAVLVSSEDIRFVAVTRNIVDTAVAASPLGYSVCAHDSLLHDETLQNSVAKAITERGLATGVVHADVRLDTRGPRVLRISPCLAEGLIPLLVVRATGISLARVAASLAAGFLPDLSPTLKRAAAVRFLYPSASGQLAGRAAPEAYMGRPWLDRFSWTHQTEEEVLGPPFSGFEDRLAHWVVTGSDSLECASRLHLVGEQISAQIVPSADRSVDVS</sequence>
<keyword evidence="4" id="KW-1185">Reference proteome</keyword>
<keyword evidence="3" id="KW-0614">Plasmid</keyword>
<gene>
    <name evidence="3" type="ORF">N8I84_41475</name>
</gene>